<accession>A0A9D9HEI0</accession>
<gene>
    <name evidence="2" type="ORF">IAC32_03880</name>
</gene>
<sequence>MSLNIPIKNKPLSILVNNVLPTVLTVVVLVSLYKWWILRDTVKVADMGNVVVYADKNMRGMDSLAVVAAFGQADSMLLAKGCDLTDEVTIIIVKDRHSFRKRTAHLNSLALGVSLWPFSTIMLMPPDFKTMKQPARFIDRPAASVWAHELCHFWQRESRGWLTGLYDNWFNKWKSEGFADYVAGSSSFHVGQGKKIFIENAEEHDNLTADEGIWGNSYFYFLSRLRTEYLMNEKGLSQKEFWNVDYDEEELAVLDNEIRSALANGTFDIEQMR</sequence>
<feature type="transmembrane region" description="Helical" evidence="1">
    <location>
        <begin position="12"/>
        <end position="33"/>
    </location>
</feature>
<comment type="caution">
    <text evidence="2">The sequence shown here is derived from an EMBL/GenBank/DDBJ whole genome shotgun (WGS) entry which is preliminary data.</text>
</comment>
<dbReference type="AlphaFoldDB" id="A0A9D9HEI0"/>
<name>A0A9D9HEI0_9BACT</name>
<keyword evidence="1" id="KW-0472">Membrane</keyword>
<dbReference type="EMBL" id="JADIMR010000054">
    <property type="protein sequence ID" value="MBO8446867.1"/>
    <property type="molecule type" value="Genomic_DNA"/>
</dbReference>
<evidence type="ECO:0000313" key="3">
    <source>
        <dbReference type="Proteomes" id="UP000823637"/>
    </source>
</evidence>
<proteinExistence type="predicted"/>
<keyword evidence="1" id="KW-1133">Transmembrane helix</keyword>
<reference evidence="2" key="2">
    <citation type="journal article" date="2021" name="PeerJ">
        <title>Extensive microbial diversity within the chicken gut microbiome revealed by metagenomics and culture.</title>
        <authorList>
            <person name="Gilroy R."/>
            <person name="Ravi A."/>
            <person name="Getino M."/>
            <person name="Pursley I."/>
            <person name="Horton D.L."/>
            <person name="Alikhan N.F."/>
            <person name="Baker D."/>
            <person name="Gharbi K."/>
            <person name="Hall N."/>
            <person name="Watson M."/>
            <person name="Adriaenssens E.M."/>
            <person name="Foster-Nyarko E."/>
            <person name="Jarju S."/>
            <person name="Secka A."/>
            <person name="Antonio M."/>
            <person name="Oren A."/>
            <person name="Chaudhuri R.R."/>
            <person name="La Ragione R."/>
            <person name="Hildebrand F."/>
            <person name="Pallen M.J."/>
        </authorList>
    </citation>
    <scope>NUCLEOTIDE SEQUENCE</scope>
    <source>
        <strain evidence="2">D3-1215</strain>
    </source>
</reference>
<keyword evidence="1" id="KW-0812">Transmembrane</keyword>
<dbReference type="Proteomes" id="UP000823637">
    <property type="component" value="Unassembled WGS sequence"/>
</dbReference>
<reference evidence="2" key="1">
    <citation type="submission" date="2020-10" db="EMBL/GenBank/DDBJ databases">
        <authorList>
            <person name="Gilroy R."/>
        </authorList>
    </citation>
    <scope>NUCLEOTIDE SEQUENCE</scope>
    <source>
        <strain evidence="2">D3-1215</strain>
    </source>
</reference>
<organism evidence="2 3">
    <name type="scientific">Candidatus Enterocola intestinipullorum</name>
    <dbReference type="NCBI Taxonomy" id="2840783"/>
    <lineage>
        <taxon>Bacteria</taxon>
        <taxon>Pseudomonadati</taxon>
        <taxon>Bacteroidota</taxon>
        <taxon>Bacteroidia</taxon>
        <taxon>Bacteroidales</taxon>
        <taxon>Candidatus Enterocola</taxon>
    </lineage>
</organism>
<evidence type="ECO:0000256" key="1">
    <source>
        <dbReference type="SAM" id="Phobius"/>
    </source>
</evidence>
<protein>
    <submittedName>
        <fullName evidence="2">Uncharacterized protein</fullName>
    </submittedName>
</protein>
<feature type="transmembrane region" description="Helical" evidence="1">
    <location>
        <begin position="104"/>
        <end position="124"/>
    </location>
</feature>
<evidence type="ECO:0000313" key="2">
    <source>
        <dbReference type="EMBL" id="MBO8446867.1"/>
    </source>
</evidence>